<evidence type="ECO:0000313" key="1">
    <source>
        <dbReference type="EMBL" id="TKC43553.1"/>
    </source>
</evidence>
<accession>A0A4U1F2W7</accession>
<comment type="caution">
    <text evidence="1">The sequence shown here is derived from an EMBL/GenBank/DDBJ whole genome shotgun (WGS) entry which is preliminary data.</text>
</comment>
<sequence>MKNPISPGQLLSKSTRRGVPLILTQIMSLWGMNKIVEILASPASIPGKCLTVGNPGSLRKNSTAAKCSCHACRLKENEIVAQETSALRVQAKHISL</sequence>
<proteinExistence type="predicted"/>
<protein>
    <submittedName>
        <fullName evidence="1">Uncharacterized protein</fullName>
    </submittedName>
</protein>
<name>A0A4U1F2W7_MONMO</name>
<organism evidence="1 2">
    <name type="scientific">Monodon monoceros</name>
    <name type="common">Narwhal</name>
    <name type="synonym">Ceratodon monodon</name>
    <dbReference type="NCBI Taxonomy" id="40151"/>
    <lineage>
        <taxon>Eukaryota</taxon>
        <taxon>Metazoa</taxon>
        <taxon>Chordata</taxon>
        <taxon>Craniata</taxon>
        <taxon>Vertebrata</taxon>
        <taxon>Euteleostomi</taxon>
        <taxon>Mammalia</taxon>
        <taxon>Eutheria</taxon>
        <taxon>Laurasiatheria</taxon>
        <taxon>Artiodactyla</taxon>
        <taxon>Whippomorpha</taxon>
        <taxon>Cetacea</taxon>
        <taxon>Odontoceti</taxon>
        <taxon>Monodontidae</taxon>
        <taxon>Monodon</taxon>
    </lineage>
</organism>
<gene>
    <name evidence="1" type="ORF">EI555_021115</name>
</gene>
<dbReference type="EMBL" id="RWIC01000456">
    <property type="protein sequence ID" value="TKC43553.1"/>
    <property type="molecule type" value="Genomic_DNA"/>
</dbReference>
<reference evidence="2" key="1">
    <citation type="journal article" date="2019" name="IScience">
        <title>Narwhal Genome Reveals Long-Term Low Genetic Diversity despite Current Large Abundance Size.</title>
        <authorList>
            <person name="Westbury M.V."/>
            <person name="Petersen B."/>
            <person name="Garde E."/>
            <person name="Heide-Jorgensen M.P."/>
            <person name="Lorenzen E.D."/>
        </authorList>
    </citation>
    <scope>NUCLEOTIDE SEQUENCE [LARGE SCALE GENOMIC DNA]</scope>
</reference>
<evidence type="ECO:0000313" key="2">
    <source>
        <dbReference type="Proteomes" id="UP000308365"/>
    </source>
</evidence>
<dbReference type="Proteomes" id="UP000308365">
    <property type="component" value="Unassembled WGS sequence"/>
</dbReference>
<dbReference type="AlphaFoldDB" id="A0A4U1F2W7"/>